<feature type="signal peptide" evidence="12">
    <location>
        <begin position="1"/>
        <end position="40"/>
    </location>
</feature>
<evidence type="ECO:0000256" key="4">
    <source>
        <dbReference type="ARBA" id="ARBA00022452"/>
    </source>
</evidence>
<evidence type="ECO:0000259" key="13">
    <source>
        <dbReference type="Pfam" id="PF13609"/>
    </source>
</evidence>
<dbReference type="PANTHER" id="PTHR34501">
    <property type="entry name" value="PROTEIN YDDL-RELATED"/>
    <property type="match status" value="1"/>
</dbReference>
<reference evidence="14 15" key="1">
    <citation type="submission" date="2024-08" db="EMBL/GenBank/DDBJ databases">
        <authorList>
            <person name="Lu H."/>
        </authorList>
    </citation>
    <scope>NUCLEOTIDE SEQUENCE [LARGE SCALE GENOMIC DNA]</scope>
    <source>
        <strain evidence="14 15">BYS78W</strain>
    </source>
</reference>
<feature type="domain" description="Porin" evidence="13">
    <location>
        <begin position="28"/>
        <end position="406"/>
    </location>
</feature>
<comment type="subcellular location">
    <subcellularLocation>
        <location evidence="1">Cell outer membrane</location>
        <topology evidence="1">Multi-pass membrane protein</topology>
    </subcellularLocation>
</comment>
<gene>
    <name evidence="14" type="ORF">ACG04R_25365</name>
</gene>
<dbReference type="InterPro" id="IPR023614">
    <property type="entry name" value="Porin_dom_sf"/>
</dbReference>
<evidence type="ECO:0000256" key="2">
    <source>
        <dbReference type="ARBA" id="ARBA00011233"/>
    </source>
</evidence>
<dbReference type="InterPro" id="IPR050298">
    <property type="entry name" value="Gram-neg_bact_OMP"/>
</dbReference>
<evidence type="ECO:0000313" key="14">
    <source>
        <dbReference type="EMBL" id="MFG6490031.1"/>
    </source>
</evidence>
<evidence type="ECO:0000256" key="9">
    <source>
        <dbReference type="ARBA" id="ARBA00023136"/>
    </source>
</evidence>
<keyword evidence="8" id="KW-0626">Porin</keyword>
<comment type="caution">
    <text evidence="14">The sequence shown here is derived from an EMBL/GenBank/DDBJ whole genome shotgun (WGS) entry which is preliminary data.</text>
</comment>
<dbReference type="Proteomes" id="UP001606134">
    <property type="component" value="Unassembled WGS sequence"/>
</dbReference>
<dbReference type="Gene3D" id="2.40.160.10">
    <property type="entry name" value="Porin"/>
    <property type="match status" value="1"/>
</dbReference>
<dbReference type="Pfam" id="PF13609">
    <property type="entry name" value="Porin_4"/>
    <property type="match status" value="1"/>
</dbReference>
<evidence type="ECO:0000256" key="3">
    <source>
        <dbReference type="ARBA" id="ARBA00022448"/>
    </source>
</evidence>
<evidence type="ECO:0000256" key="10">
    <source>
        <dbReference type="ARBA" id="ARBA00023237"/>
    </source>
</evidence>
<keyword evidence="7" id="KW-0406">Ion transport</keyword>
<dbReference type="SUPFAM" id="SSF56935">
    <property type="entry name" value="Porins"/>
    <property type="match status" value="1"/>
</dbReference>
<organism evidence="14 15">
    <name type="scientific">Pelomonas candidula</name>
    <dbReference type="NCBI Taxonomy" id="3299025"/>
    <lineage>
        <taxon>Bacteria</taxon>
        <taxon>Pseudomonadati</taxon>
        <taxon>Pseudomonadota</taxon>
        <taxon>Betaproteobacteria</taxon>
        <taxon>Burkholderiales</taxon>
        <taxon>Sphaerotilaceae</taxon>
        <taxon>Roseateles</taxon>
    </lineage>
</organism>
<evidence type="ECO:0000256" key="8">
    <source>
        <dbReference type="ARBA" id="ARBA00023114"/>
    </source>
</evidence>
<proteinExistence type="predicted"/>
<dbReference type="PANTHER" id="PTHR34501:SF9">
    <property type="entry name" value="MAJOR OUTER MEMBRANE PROTEIN P.IA"/>
    <property type="match status" value="1"/>
</dbReference>
<dbReference type="CDD" id="cd00342">
    <property type="entry name" value="gram_neg_porins"/>
    <property type="match status" value="1"/>
</dbReference>
<keyword evidence="6 12" id="KW-0732">Signal</keyword>
<evidence type="ECO:0000313" key="15">
    <source>
        <dbReference type="Proteomes" id="UP001606134"/>
    </source>
</evidence>
<evidence type="ECO:0000256" key="12">
    <source>
        <dbReference type="SAM" id="SignalP"/>
    </source>
</evidence>
<feature type="region of interest" description="Disordered" evidence="11">
    <location>
        <begin position="226"/>
        <end position="250"/>
    </location>
</feature>
<keyword evidence="4" id="KW-1134">Transmembrane beta strand</keyword>
<protein>
    <submittedName>
        <fullName evidence="14">Porin</fullName>
    </submittedName>
</protein>
<accession>A0ABW7HJE3</accession>
<evidence type="ECO:0000256" key="1">
    <source>
        <dbReference type="ARBA" id="ARBA00004571"/>
    </source>
</evidence>
<evidence type="ECO:0000256" key="7">
    <source>
        <dbReference type="ARBA" id="ARBA00023065"/>
    </source>
</evidence>
<feature type="chain" id="PRO_5047070784" evidence="12">
    <location>
        <begin position="41"/>
        <end position="468"/>
    </location>
</feature>
<evidence type="ECO:0000256" key="5">
    <source>
        <dbReference type="ARBA" id="ARBA00022692"/>
    </source>
</evidence>
<dbReference type="RefSeq" id="WP_394416775.1">
    <property type="nucleotide sequence ID" value="NZ_JBIGIC010000017.1"/>
</dbReference>
<keyword evidence="9" id="KW-0472">Membrane</keyword>
<keyword evidence="5" id="KW-0812">Transmembrane</keyword>
<name>A0ABW7HJE3_9BURK</name>
<keyword evidence="3" id="KW-0813">Transport</keyword>
<comment type="subunit">
    <text evidence="2">Homotrimer.</text>
</comment>
<evidence type="ECO:0000256" key="11">
    <source>
        <dbReference type="SAM" id="MobiDB-lite"/>
    </source>
</evidence>
<keyword evidence="15" id="KW-1185">Reference proteome</keyword>
<sequence length="468" mass="48478">MADASRWLVSNYNHPGTKMNIRTRVGLAAALSVCAFGASAQAVLTLYGNVDTAVDTTHKTTGSAGSPTGASAALIFPPGSAGTKTRVTQSLSRTNTLGFKGREDLGGGYAAGFVLESQPGSDDGTLSQDGRFFGKQAMVYLTTPGGEVRLGRQYAPIFFSFAAGTPDGLAGTDLFTAGLVTNTLQIRQDNQISYWARVGGFAAAMSYSPNAGVSRIVSPARGSTVTTSTGSMLGGATSGVEASGSESGGKRGRSGGLFLGYTAPTFSVSAGVHYNEFDVPVLSQGGSIFELDRYWGFALAGKYLLSAEGPSLHALYHEGRYFDGSVLNLPGQPPLRLPGAGGFDPKIQTFVVGARVPVGNFAWIGEAGESRFTNFTRGKNIGVSLGVDYQLSKRTVIYSRLAVAEDRQGNVLPIVGVTPTGARPINVSGGPDAVLAALGLRETPAFNGVGISPDGRSSILAFGIRHSF</sequence>
<dbReference type="InterPro" id="IPR033900">
    <property type="entry name" value="Gram_neg_porin_domain"/>
</dbReference>
<dbReference type="EMBL" id="JBIGIC010000017">
    <property type="protein sequence ID" value="MFG6490031.1"/>
    <property type="molecule type" value="Genomic_DNA"/>
</dbReference>
<keyword evidence="10" id="KW-0998">Cell outer membrane</keyword>
<evidence type="ECO:0000256" key="6">
    <source>
        <dbReference type="ARBA" id="ARBA00022729"/>
    </source>
</evidence>